<comment type="caution">
    <text evidence="1">The sequence shown here is derived from an EMBL/GenBank/DDBJ whole genome shotgun (WGS) entry which is preliminary data.</text>
</comment>
<reference evidence="1 2" key="1">
    <citation type="journal article" date="2019" name="Sci. Rep.">
        <title>Orb-weaving spider Araneus ventricosus genome elucidates the spidroin gene catalogue.</title>
        <authorList>
            <person name="Kono N."/>
            <person name="Nakamura H."/>
            <person name="Ohtoshi R."/>
            <person name="Moran D.A.P."/>
            <person name="Shinohara A."/>
            <person name="Yoshida Y."/>
            <person name="Fujiwara M."/>
            <person name="Mori M."/>
            <person name="Tomita M."/>
            <person name="Arakawa K."/>
        </authorList>
    </citation>
    <scope>NUCLEOTIDE SEQUENCE [LARGE SCALE GENOMIC DNA]</scope>
</reference>
<keyword evidence="2" id="KW-1185">Reference proteome</keyword>
<proteinExistence type="predicted"/>
<organism evidence="1 2">
    <name type="scientific">Araneus ventricosus</name>
    <name type="common">Orbweaver spider</name>
    <name type="synonym">Epeira ventricosa</name>
    <dbReference type="NCBI Taxonomy" id="182803"/>
    <lineage>
        <taxon>Eukaryota</taxon>
        <taxon>Metazoa</taxon>
        <taxon>Ecdysozoa</taxon>
        <taxon>Arthropoda</taxon>
        <taxon>Chelicerata</taxon>
        <taxon>Arachnida</taxon>
        <taxon>Araneae</taxon>
        <taxon>Araneomorphae</taxon>
        <taxon>Entelegynae</taxon>
        <taxon>Araneoidea</taxon>
        <taxon>Araneidae</taxon>
        <taxon>Araneus</taxon>
    </lineage>
</organism>
<gene>
    <name evidence="1" type="ORF">AVEN_11595_1</name>
</gene>
<dbReference type="Proteomes" id="UP000499080">
    <property type="component" value="Unassembled WGS sequence"/>
</dbReference>
<evidence type="ECO:0000313" key="1">
    <source>
        <dbReference type="EMBL" id="GBO36672.1"/>
    </source>
</evidence>
<dbReference type="EMBL" id="BGPR01060924">
    <property type="protein sequence ID" value="GBO36672.1"/>
    <property type="molecule type" value="Genomic_DNA"/>
</dbReference>
<evidence type="ECO:0000313" key="2">
    <source>
        <dbReference type="Proteomes" id="UP000499080"/>
    </source>
</evidence>
<protein>
    <submittedName>
        <fullName evidence="1">Uncharacterized protein</fullName>
    </submittedName>
</protein>
<sequence length="86" mass="9847">MKVRPPRHYAACATGARKSGTEVDFKIVPSTSGTCDDLSFYRGTNRLPRLTLRATPPLFYPRPGTRPRLLIRRLLIHKLFVPPKWD</sequence>
<name>A0A4Y2WJW9_ARAVE</name>
<dbReference type="AlphaFoldDB" id="A0A4Y2WJW9"/>
<accession>A0A4Y2WJW9</accession>